<feature type="transmembrane region" description="Helical" evidence="1">
    <location>
        <begin position="127"/>
        <end position="146"/>
    </location>
</feature>
<keyword evidence="3" id="KW-1185">Reference proteome</keyword>
<evidence type="ECO:0000256" key="1">
    <source>
        <dbReference type="SAM" id="Phobius"/>
    </source>
</evidence>
<feature type="transmembrane region" description="Helical" evidence="1">
    <location>
        <begin position="226"/>
        <end position="249"/>
    </location>
</feature>
<keyword evidence="1" id="KW-0472">Membrane</keyword>
<protein>
    <recommendedName>
        <fullName evidence="4">G protein-coupled receptor</fullName>
    </recommendedName>
</protein>
<comment type="caution">
    <text evidence="2">The sequence shown here is derived from an EMBL/GenBank/DDBJ whole genome shotgun (WGS) entry which is preliminary data.</text>
</comment>
<feature type="transmembrane region" description="Helical" evidence="1">
    <location>
        <begin position="44"/>
        <end position="67"/>
    </location>
</feature>
<organism evidence="2 3">
    <name type="scientific">Pristionchus fissidentatus</name>
    <dbReference type="NCBI Taxonomy" id="1538716"/>
    <lineage>
        <taxon>Eukaryota</taxon>
        <taxon>Metazoa</taxon>
        <taxon>Ecdysozoa</taxon>
        <taxon>Nematoda</taxon>
        <taxon>Chromadorea</taxon>
        <taxon>Rhabditida</taxon>
        <taxon>Rhabditina</taxon>
        <taxon>Diplogasteromorpha</taxon>
        <taxon>Diplogasteroidea</taxon>
        <taxon>Neodiplogasteridae</taxon>
        <taxon>Pristionchus</taxon>
    </lineage>
</organism>
<feature type="transmembrane region" description="Helical" evidence="1">
    <location>
        <begin position="184"/>
        <end position="206"/>
    </location>
</feature>
<dbReference type="AlphaFoldDB" id="A0AAV5VD27"/>
<dbReference type="Proteomes" id="UP001432322">
    <property type="component" value="Unassembled WGS sequence"/>
</dbReference>
<name>A0AAV5VD27_9BILA</name>
<reference evidence="2" key="1">
    <citation type="submission" date="2023-10" db="EMBL/GenBank/DDBJ databases">
        <title>Genome assembly of Pristionchus species.</title>
        <authorList>
            <person name="Yoshida K."/>
            <person name="Sommer R.J."/>
        </authorList>
    </citation>
    <scope>NUCLEOTIDE SEQUENCE</scope>
    <source>
        <strain evidence="2">RS5133</strain>
    </source>
</reference>
<feature type="non-terminal residue" evidence="2">
    <location>
        <position position="423"/>
    </location>
</feature>
<feature type="transmembrane region" description="Helical" evidence="1">
    <location>
        <begin position="255"/>
        <end position="277"/>
    </location>
</feature>
<accession>A0AAV5VD27</accession>
<sequence length="423" mass="48487">MYEALVVFDICQTIFVIVSLLTTIPVAAYVYFKLLFTKPYAENYTFKLIVVNGVSNILSCTTYLIIYQMTSFPIFYSFYKLLQEENLVNVLAGINSFLGGIGLNSALAVALNRIEQIVFMGRIRNDLAFFVTSLLLSIFFALPSLIDHLTLTTLNYFSFEYANRTWYIPRTARTDLTLQTTTSVIRTVVSLATLLANLGLAIYIFLKRKAVERNRKQGFNAEKGLIISGAVSYIFYMLYFMNSAVARYLDVMFCGYAQFLFLGLTALTPFWIIFNITSTVSKMSQKFNSQELLDAFDLFNTIFISTSLVITLPLAVFVYFKLLFCLPYSKNYTFKLIVFNGLTVTNFFRFHASILRIHNRQKFGKLDKLVDNEYCKAKQIDLSGTFDYFFNGVGFHTAFFVAMNRLRTILFFERRGVSSNVIL</sequence>
<feature type="transmembrane region" description="Helical" evidence="1">
    <location>
        <begin position="87"/>
        <end position="107"/>
    </location>
</feature>
<keyword evidence="1" id="KW-0812">Transmembrane</keyword>
<feature type="transmembrane region" description="Helical" evidence="1">
    <location>
        <begin position="298"/>
        <end position="320"/>
    </location>
</feature>
<dbReference type="EMBL" id="BTSY01000002">
    <property type="protein sequence ID" value="GMT16637.1"/>
    <property type="molecule type" value="Genomic_DNA"/>
</dbReference>
<proteinExistence type="predicted"/>
<keyword evidence="1" id="KW-1133">Transmembrane helix</keyword>
<evidence type="ECO:0000313" key="3">
    <source>
        <dbReference type="Proteomes" id="UP001432322"/>
    </source>
</evidence>
<feature type="transmembrane region" description="Helical" evidence="1">
    <location>
        <begin position="6"/>
        <end position="32"/>
    </location>
</feature>
<gene>
    <name evidence="2" type="ORF">PFISCL1PPCAC_7935</name>
</gene>
<evidence type="ECO:0008006" key="4">
    <source>
        <dbReference type="Google" id="ProtNLM"/>
    </source>
</evidence>
<evidence type="ECO:0000313" key="2">
    <source>
        <dbReference type="EMBL" id="GMT16637.1"/>
    </source>
</evidence>
<feature type="transmembrane region" description="Helical" evidence="1">
    <location>
        <begin position="332"/>
        <end position="352"/>
    </location>
</feature>